<protein>
    <submittedName>
        <fullName evidence="1">Uncharacterized protein</fullName>
    </submittedName>
</protein>
<organism evidence="1 2">
    <name type="scientific">Halosquirtibacter laminarini</name>
    <dbReference type="NCBI Taxonomy" id="3374600"/>
    <lineage>
        <taxon>Bacteria</taxon>
        <taxon>Pseudomonadati</taxon>
        <taxon>Bacteroidota</taxon>
        <taxon>Bacteroidia</taxon>
        <taxon>Marinilabiliales</taxon>
        <taxon>Prolixibacteraceae</taxon>
        <taxon>Halosquirtibacter</taxon>
    </lineage>
</organism>
<evidence type="ECO:0000313" key="2">
    <source>
        <dbReference type="Proteomes" id="UP000826212"/>
    </source>
</evidence>
<proteinExistence type="predicted"/>
<sequence length="211" mass="24799">MRNRDLIKRFLRFKRKRVHKKGHGIHSPFLFSLITGVIDNPHRYYLYDNIDQMYQRFVEKNNNTLASNIDSILPSIKILYCIHRLLNEFQPSKIYFSGRDIELFKPVFEAVSDTVEILSLDDYVKSRKKIIDETCILFCNESLSAKFAKLIQNIVCPDVVIFHGLHWGVDVDNMWEDMVNDSPITASLESRELGIAFSDQKLNKQNFYIKF</sequence>
<dbReference type="EMBL" id="CP081303">
    <property type="protein sequence ID" value="QZE14685.1"/>
    <property type="molecule type" value="Genomic_DNA"/>
</dbReference>
<accession>A0AC61NK09</accession>
<dbReference type="Proteomes" id="UP000826212">
    <property type="component" value="Chromosome"/>
</dbReference>
<name>A0AC61NK09_9BACT</name>
<reference evidence="1" key="1">
    <citation type="submission" date="2021-08" db="EMBL/GenBank/DDBJ databases">
        <title>Novel anaerobic bacterium isolated from sea squirt in East Sea, Republic of Korea.</title>
        <authorList>
            <person name="Nguyen T.H."/>
            <person name="Li Z."/>
            <person name="Lee Y.-J."/>
            <person name="Ko J."/>
            <person name="Kim S.-G."/>
        </authorList>
    </citation>
    <scope>NUCLEOTIDE SEQUENCE</scope>
    <source>
        <strain evidence="1">KCTC 25031</strain>
    </source>
</reference>
<evidence type="ECO:0000313" key="1">
    <source>
        <dbReference type="EMBL" id="QZE14685.1"/>
    </source>
</evidence>
<keyword evidence="2" id="KW-1185">Reference proteome</keyword>
<gene>
    <name evidence="1" type="ORF">K4L44_02100</name>
</gene>